<comment type="similarity">
    <text evidence="1">Belongs to the class-I fumarase family.</text>
</comment>
<keyword evidence="6 8" id="KW-0456">Lyase</keyword>
<evidence type="ECO:0000256" key="6">
    <source>
        <dbReference type="ARBA" id="ARBA00023239"/>
    </source>
</evidence>
<organism evidence="8">
    <name type="scientific">Caldiarchaeum subterraneum</name>
    <dbReference type="NCBI Taxonomy" id="311458"/>
    <lineage>
        <taxon>Archaea</taxon>
        <taxon>Nitrososphaerota</taxon>
        <taxon>Candidatus Caldarchaeales</taxon>
        <taxon>Candidatus Caldarchaeaceae</taxon>
        <taxon>Candidatus Caldarchaeum</taxon>
    </lineage>
</organism>
<gene>
    <name evidence="8" type="ORF">ENT82_01035</name>
</gene>
<keyword evidence="2" id="KW-0004">4Fe-4S</keyword>
<keyword evidence="5" id="KW-0411">Iron-sulfur</keyword>
<evidence type="ECO:0000256" key="3">
    <source>
        <dbReference type="ARBA" id="ARBA00022723"/>
    </source>
</evidence>
<protein>
    <submittedName>
        <fullName evidence="8">Fumarate hydratase</fullName>
        <ecNumber evidence="8">4.2.1.2</ecNumber>
    </submittedName>
</protein>
<name>A0A7C4DYX3_CALS0</name>
<keyword evidence="4" id="KW-0408">Iron</keyword>
<dbReference type="PANTHER" id="PTHR30389:SF17">
    <property type="entry name" value="L(+)-TARTRATE DEHYDRATASE SUBUNIT ALPHA-RELATED"/>
    <property type="match status" value="1"/>
</dbReference>
<proteinExistence type="inferred from homology"/>
<evidence type="ECO:0000256" key="5">
    <source>
        <dbReference type="ARBA" id="ARBA00023014"/>
    </source>
</evidence>
<dbReference type="NCBIfam" id="NF004885">
    <property type="entry name" value="PRK06246.1"/>
    <property type="match status" value="1"/>
</dbReference>
<feature type="domain" description="Fe-S hydro-lyase tartrate dehydratase alpha-type catalytic" evidence="7">
    <location>
        <begin position="11"/>
        <end position="276"/>
    </location>
</feature>
<dbReference type="GO" id="GO:0046872">
    <property type="term" value="F:metal ion binding"/>
    <property type="evidence" value="ECO:0007669"/>
    <property type="project" value="UniProtKB-KW"/>
</dbReference>
<reference evidence="8" key="1">
    <citation type="journal article" date="2020" name="mSystems">
        <title>Genome- and Community-Level Interaction Insights into Carbon Utilization and Element Cycling Functions of Hydrothermarchaeota in Hydrothermal Sediment.</title>
        <authorList>
            <person name="Zhou Z."/>
            <person name="Liu Y."/>
            <person name="Xu W."/>
            <person name="Pan J."/>
            <person name="Luo Z.H."/>
            <person name="Li M."/>
        </authorList>
    </citation>
    <scope>NUCLEOTIDE SEQUENCE [LARGE SCALE GENOMIC DNA]</scope>
    <source>
        <strain evidence="8">SpSt-613</strain>
    </source>
</reference>
<evidence type="ECO:0000256" key="1">
    <source>
        <dbReference type="ARBA" id="ARBA00008876"/>
    </source>
</evidence>
<dbReference type="GO" id="GO:0051539">
    <property type="term" value="F:4 iron, 4 sulfur cluster binding"/>
    <property type="evidence" value="ECO:0007669"/>
    <property type="project" value="UniProtKB-KW"/>
</dbReference>
<dbReference type="Pfam" id="PF05681">
    <property type="entry name" value="Fumerase"/>
    <property type="match status" value="1"/>
</dbReference>
<dbReference type="EMBL" id="DTAD01000013">
    <property type="protein sequence ID" value="HGN89704.1"/>
    <property type="molecule type" value="Genomic_DNA"/>
</dbReference>
<evidence type="ECO:0000259" key="7">
    <source>
        <dbReference type="Pfam" id="PF05681"/>
    </source>
</evidence>
<dbReference type="AlphaFoldDB" id="A0A7C4DYX3"/>
<dbReference type="InterPro" id="IPR004646">
    <property type="entry name" value="Fe-S_hydro-lyase_TtdA-typ_cat"/>
</dbReference>
<evidence type="ECO:0000313" key="8">
    <source>
        <dbReference type="EMBL" id="HGN89704.1"/>
    </source>
</evidence>
<keyword evidence="3" id="KW-0479">Metal-binding</keyword>
<sequence>MKVVRVEDVEEAVRRLSMNVNYFLGDSVKQYLKKAFQQEVSEVGREVLAQINENVELAAAEQLPLCQDTGVAVVYVEMGQDVRIEGGSLYEAINRGVSRGYKEGYLRKSVVRDPLFNRVNTQDNTPAVVHVEIVPGEVFRITFMAKGTGAENMSRLAMLTPAAGLKGVKEFVLKTVAEAGPNACPPVVVGVGLGGTFDTVGWLAKKALLRGMGVRHPDPNYARLELELLEEVNKLGVGPQGLGGRVTALDVRIETAPCHIGALPVAVNLDCHAHRVGRWEA</sequence>
<dbReference type="InterPro" id="IPR051208">
    <property type="entry name" value="Class-I_Fumarase/Tartrate_DH"/>
</dbReference>
<dbReference type="GO" id="GO:0004333">
    <property type="term" value="F:fumarate hydratase activity"/>
    <property type="evidence" value="ECO:0007669"/>
    <property type="project" value="UniProtKB-EC"/>
</dbReference>
<evidence type="ECO:0000256" key="2">
    <source>
        <dbReference type="ARBA" id="ARBA00022485"/>
    </source>
</evidence>
<dbReference type="PANTHER" id="PTHR30389">
    <property type="entry name" value="FUMARATE HYDRATASE-RELATED"/>
    <property type="match status" value="1"/>
</dbReference>
<dbReference type="NCBIfam" id="TIGR00722">
    <property type="entry name" value="ttdA_fumA_fumB"/>
    <property type="match status" value="1"/>
</dbReference>
<accession>A0A7C4DYX3</accession>
<dbReference type="EC" id="4.2.1.2" evidence="8"/>
<evidence type="ECO:0000256" key="4">
    <source>
        <dbReference type="ARBA" id="ARBA00023004"/>
    </source>
</evidence>
<comment type="caution">
    <text evidence="8">The sequence shown here is derived from an EMBL/GenBank/DDBJ whole genome shotgun (WGS) entry which is preliminary data.</text>
</comment>